<dbReference type="AlphaFoldDB" id="A0A162ITU6"/>
<evidence type="ECO:0000256" key="4">
    <source>
        <dbReference type="RuleBase" id="RU000363"/>
    </source>
</evidence>
<dbReference type="Gene3D" id="3.40.50.720">
    <property type="entry name" value="NAD(P)-binding Rossmann-like Domain"/>
    <property type="match status" value="1"/>
</dbReference>
<dbReference type="SUPFAM" id="SSF51735">
    <property type="entry name" value="NAD(P)-binding Rossmann-fold domains"/>
    <property type="match status" value="1"/>
</dbReference>
<dbReference type="GO" id="GO:0016616">
    <property type="term" value="F:oxidoreductase activity, acting on the CH-OH group of donors, NAD or NADP as acceptor"/>
    <property type="evidence" value="ECO:0007669"/>
    <property type="project" value="TreeGrafter"/>
</dbReference>
<reference evidence="5 6" key="1">
    <citation type="journal article" date="2016" name="Genome Biol. Evol.">
        <title>Divergent and convergent evolution of fungal pathogenicity.</title>
        <authorList>
            <person name="Shang Y."/>
            <person name="Xiao G."/>
            <person name="Zheng P."/>
            <person name="Cen K."/>
            <person name="Zhan S."/>
            <person name="Wang C."/>
        </authorList>
    </citation>
    <scope>NUCLEOTIDE SEQUENCE [LARGE SCALE GENOMIC DNA]</scope>
    <source>
        <strain evidence="5 6">RCEF 2490</strain>
    </source>
</reference>
<organism evidence="5 6">
    <name type="scientific">Moelleriella libera RCEF 2490</name>
    <dbReference type="NCBI Taxonomy" id="1081109"/>
    <lineage>
        <taxon>Eukaryota</taxon>
        <taxon>Fungi</taxon>
        <taxon>Dikarya</taxon>
        <taxon>Ascomycota</taxon>
        <taxon>Pezizomycotina</taxon>
        <taxon>Sordariomycetes</taxon>
        <taxon>Hypocreomycetidae</taxon>
        <taxon>Hypocreales</taxon>
        <taxon>Clavicipitaceae</taxon>
        <taxon>Moelleriella</taxon>
    </lineage>
</organism>
<dbReference type="Pfam" id="PF00106">
    <property type="entry name" value="adh_short"/>
    <property type="match status" value="1"/>
</dbReference>
<keyword evidence="3" id="KW-0560">Oxidoreductase</keyword>
<dbReference type="GO" id="GO:0005737">
    <property type="term" value="C:cytoplasm"/>
    <property type="evidence" value="ECO:0007669"/>
    <property type="project" value="TreeGrafter"/>
</dbReference>
<proteinExistence type="inferred from homology"/>
<evidence type="ECO:0000313" key="6">
    <source>
        <dbReference type="Proteomes" id="UP000078544"/>
    </source>
</evidence>
<gene>
    <name evidence="5" type="ORF">AAL_02810</name>
</gene>
<keyword evidence="6" id="KW-1185">Reference proteome</keyword>
<dbReference type="Proteomes" id="UP000078544">
    <property type="component" value="Unassembled WGS sequence"/>
</dbReference>
<comment type="similarity">
    <text evidence="1 4">Belongs to the short-chain dehydrogenases/reductases (SDR) family.</text>
</comment>
<evidence type="ECO:0000313" key="5">
    <source>
        <dbReference type="EMBL" id="KZZ98292.1"/>
    </source>
</evidence>
<evidence type="ECO:0000256" key="3">
    <source>
        <dbReference type="ARBA" id="ARBA00023002"/>
    </source>
</evidence>
<dbReference type="InterPro" id="IPR002347">
    <property type="entry name" value="SDR_fam"/>
</dbReference>
<sequence>MALDIRGKTALVTGGASGICFEVTRQLLAGSCNVLVADLKPSQQLDDLIQAARDDGSRASFIRTDVTKWNELQAAFDQAVKDFGQLDIVVPGAGIFEPEGFSNFWCLEQGTDTTEASSFKTLEVNVAHPIRATQLAIDSFLRRKTGHGVVVLISSIAAQLSPFFKPVYAASKNAISGFVRSLGDLEPTLNIRVNGIAPGLVKTAIWTEDVMAYTTGEDLWVTSERVAGVILDLITNKDHVGGTILEVGKDKVRPVTILNDPGPSGAGTTVGGVDVARNRTYQLIEQNFGK</sequence>
<name>A0A162ITU6_9HYPO</name>
<dbReference type="OrthoDB" id="37659at2759"/>
<evidence type="ECO:0000256" key="1">
    <source>
        <dbReference type="ARBA" id="ARBA00006484"/>
    </source>
</evidence>
<dbReference type="InterPro" id="IPR020904">
    <property type="entry name" value="Sc_DH/Rdtase_CS"/>
</dbReference>
<accession>A0A162ITU6</accession>
<protein>
    <submittedName>
        <fullName evidence="5">NAD(P)-binding domain protein</fullName>
    </submittedName>
</protein>
<evidence type="ECO:0000256" key="2">
    <source>
        <dbReference type="ARBA" id="ARBA00022857"/>
    </source>
</evidence>
<dbReference type="EMBL" id="AZGY01000005">
    <property type="protein sequence ID" value="KZZ98292.1"/>
    <property type="molecule type" value="Genomic_DNA"/>
</dbReference>
<dbReference type="PRINTS" id="PR00080">
    <property type="entry name" value="SDRFAMILY"/>
</dbReference>
<dbReference type="PROSITE" id="PS00061">
    <property type="entry name" value="ADH_SHORT"/>
    <property type="match status" value="1"/>
</dbReference>
<dbReference type="STRING" id="1081109.A0A162ITU6"/>
<dbReference type="PANTHER" id="PTHR44229">
    <property type="entry name" value="15-HYDROXYPROSTAGLANDIN DEHYDROGENASE [NAD(+)]"/>
    <property type="match status" value="1"/>
</dbReference>
<dbReference type="InterPro" id="IPR036291">
    <property type="entry name" value="NAD(P)-bd_dom_sf"/>
</dbReference>
<dbReference type="PANTHER" id="PTHR44229:SF4">
    <property type="entry name" value="15-HYDROXYPROSTAGLANDIN DEHYDROGENASE [NAD(+)]"/>
    <property type="match status" value="1"/>
</dbReference>
<dbReference type="PRINTS" id="PR00081">
    <property type="entry name" value="GDHRDH"/>
</dbReference>
<comment type="caution">
    <text evidence="5">The sequence shown here is derived from an EMBL/GenBank/DDBJ whole genome shotgun (WGS) entry which is preliminary data.</text>
</comment>
<keyword evidence="2" id="KW-0521">NADP</keyword>